<evidence type="ECO:0000313" key="1">
    <source>
        <dbReference type="EMBL" id="MDA3614453.1"/>
    </source>
</evidence>
<dbReference type="Proteomes" id="UP001210231">
    <property type="component" value="Unassembled WGS sequence"/>
</dbReference>
<sequence>MKEAAMSLKRISRFIVIIWLCCSVVACKTESQNNVLEVSGIITNAAGRKISLMQVDLNNFERIITDTLFTIKQDNRFFVTASYEKDGLYQLYVDSSFYILLIADSGKIKVNADYKNKDGYEVSGSKASLALLDYYKEVKKYSLEKRTLNEQRKAVSLLSKREITDSARQVQLSAIDTLLKKKETALYHLVSNESNATAAYFKYGIAKSIFPASYLNDLVKTLHTKFPKQPKLQALYSSLDTSKHYLDSTQIVDTARTILNNKLLNQE</sequence>
<proteinExistence type="predicted"/>
<protein>
    <recommendedName>
        <fullName evidence="3">DUF4369 domain-containing protein</fullName>
    </recommendedName>
</protein>
<reference evidence="1 2" key="1">
    <citation type="submission" date="2022-12" db="EMBL/GenBank/DDBJ databases">
        <title>Chitinophagaceae gen. sp. nov., a new member of the family Chitinophagaceae, isolated from soil in a chemical factory.</title>
        <authorList>
            <person name="Ke Z."/>
        </authorList>
    </citation>
    <scope>NUCLEOTIDE SEQUENCE [LARGE SCALE GENOMIC DNA]</scope>
    <source>
        <strain evidence="1 2">LY-5</strain>
    </source>
</reference>
<evidence type="ECO:0008006" key="3">
    <source>
        <dbReference type="Google" id="ProtNLM"/>
    </source>
</evidence>
<evidence type="ECO:0000313" key="2">
    <source>
        <dbReference type="Proteomes" id="UP001210231"/>
    </source>
</evidence>
<comment type="caution">
    <text evidence="1">The sequence shown here is derived from an EMBL/GenBank/DDBJ whole genome shotgun (WGS) entry which is preliminary data.</text>
</comment>
<dbReference type="RefSeq" id="WP_407030780.1">
    <property type="nucleotide sequence ID" value="NZ_JAQGEF010000006.1"/>
</dbReference>
<name>A0ABT4UI55_9BACT</name>
<gene>
    <name evidence="1" type="ORF">O3P16_06510</name>
</gene>
<dbReference type="EMBL" id="JAQGEF010000006">
    <property type="protein sequence ID" value="MDA3614453.1"/>
    <property type="molecule type" value="Genomic_DNA"/>
</dbReference>
<dbReference type="PROSITE" id="PS51257">
    <property type="entry name" value="PROKAR_LIPOPROTEIN"/>
    <property type="match status" value="1"/>
</dbReference>
<accession>A0ABT4UI55</accession>
<organism evidence="1 2">
    <name type="scientific">Polluticaenibacter yanchengensis</name>
    <dbReference type="NCBI Taxonomy" id="3014562"/>
    <lineage>
        <taxon>Bacteria</taxon>
        <taxon>Pseudomonadati</taxon>
        <taxon>Bacteroidota</taxon>
        <taxon>Chitinophagia</taxon>
        <taxon>Chitinophagales</taxon>
        <taxon>Chitinophagaceae</taxon>
        <taxon>Polluticaenibacter</taxon>
    </lineage>
</organism>
<keyword evidence="2" id="KW-1185">Reference proteome</keyword>